<gene>
    <name evidence="1" type="ORF">PY32053_02283</name>
</gene>
<evidence type="ECO:0000313" key="1">
    <source>
        <dbReference type="EMBL" id="AYF01890.1"/>
    </source>
</evidence>
<evidence type="ECO:0000313" key="2">
    <source>
        <dbReference type="Proteomes" id="UP000272010"/>
    </source>
</evidence>
<sequence length="38" mass="4321">MAQMDMTPRDPKSGKLISLGFCGSKWNNYEALFNPFPK</sequence>
<proteinExistence type="predicted"/>
<dbReference type="Proteomes" id="UP000272010">
    <property type="component" value="Chromosome"/>
</dbReference>
<dbReference type="EMBL" id="CP031078">
    <property type="protein sequence ID" value="AYF01890.1"/>
    <property type="molecule type" value="Genomic_DNA"/>
</dbReference>
<accession>A0A386UP53</accession>
<reference evidence="2" key="1">
    <citation type="submission" date="2018-07" db="EMBL/GenBank/DDBJ databases">
        <title>Genome Structure of the Opportunistic Pathogen Paracoccus yeei (Alphaproteobacteria) and Identification of Putative Virulence Factors.</title>
        <authorList>
            <person name="Lasek R."/>
            <person name="Szuplewska M."/>
            <person name="Mitura M."/>
            <person name="Decewicz P."/>
            <person name="Chmielowska C."/>
            <person name="Pawlot A."/>
            <person name="Sentkowska D."/>
            <person name="Czarnecki J."/>
            <person name="Bartosik D."/>
        </authorList>
    </citation>
    <scope>NUCLEOTIDE SEQUENCE [LARGE SCALE GENOMIC DNA]</scope>
    <source>
        <strain evidence="2">CCUG 32053</strain>
    </source>
</reference>
<dbReference type="AlphaFoldDB" id="A0A386UP53"/>
<organism evidence="1 2">
    <name type="scientific">Paracoccus yeei</name>
    <dbReference type="NCBI Taxonomy" id="147645"/>
    <lineage>
        <taxon>Bacteria</taxon>
        <taxon>Pseudomonadati</taxon>
        <taxon>Pseudomonadota</taxon>
        <taxon>Alphaproteobacteria</taxon>
        <taxon>Rhodobacterales</taxon>
        <taxon>Paracoccaceae</taxon>
        <taxon>Paracoccus</taxon>
    </lineage>
</organism>
<protein>
    <submittedName>
        <fullName evidence="1">Uncharacterized protein</fullName>
    </submittedName>
</protein>
<name>A0A386UP53_9RHOB</name>